<keyword evidence="5" id="KW-1185">Reference proteome</keyword>
<organism evidence="4 5">
    <name type="scientific">Ketogulonicigenium vulgare (strain WSH-001)</name>
    <dbReference type="NCBI Taxonomy" id="759362"/>
    <lineage>
        <taxon>Bacteria</taxon>
        <taxon>Pseudomonadati</taxon>
        <taxon>Pseudomonadota</taxon>
        <taxon>Alphaproteobacteria</taxon>
        <taxon>Rhodobacterales</taxon>
        <taxon>Roseobacteraceae</taxon>
        <taxon>Ketogulonicigenium</taxon>
    </lineage>
</organism>
<feature type="domain" description="Transglycosylase SLT" evidence="3">
    <location>
        <begin position="94"/>
        <end position="147"/>
    </location>
</feature>
<dbReference type="InterPro" id="IPR023346">
    <property type="entry name" value="Lysozyme-like_dom_sf"/>
</dbReference>
<dbReference type="Proteomes" id="UP000000692">
    <property type="component" value="Chromosome"/>
</dbReference>
<sequence>MWRLVFCAALLWSGAALADQCTDAANRAAQRHGVPPPVLIAVSKAETGRHRDGRLEPWAWTINHAGRGYWLDSRADALTQARNLLAQGETNFDSGCFQINWRWHGQAFSDVSQLFDPDQSADYAARFIRRLYDELGNWSVAAGAYHSRTPALAAHYRQRFDQILTAMNDPAAGTATRALRVNTFPLLQSSGAPRGLGSLMPGRS</sequence>
<gene>
    <name evidence="4" type="ordered locus">KVU_1943</name>
</gene>
<accession>F9Y4G9</accession>
<comment type="similarity">
    <text evidence="1">Belongs to the virb1 family.</text>
</comment>
<name>F9Y4G9_KETVW</name>
<dbReference type="OrthoDB" id="5945995at2"/>
<dbReference type="eggNOG" id="COG0741">
    <property type="taxonomic scope" value="Bacteria"/>
</dbReference>
<dbReference type="KEGG" id="kvl:KVU_1943"/>
<dbReference type="InterPro" id="IPR008258">
    <property type="entry name" value="Transglycosylase_SLT_dom_1"/>
</dbReference>
<evidence type="ECO:0000256" key="1">
    <source>
        <dbReference type="ARBA" id="ARBA00009387"/>
    </source>
</evidence>
<evidence type="ECO:0000256" key="2">
    <source>
        <dbReference type="SAM" id="SignalP"/>
    </source>
</evidence>
<dbReference type="AlphaFoldDB" id="F9Y4G9"/>
<dbReference type="Gene3D" id="1.10.530.10">
    <property type="match status" value="1"/>
</dbReference>
<dbReference type="RefSeq" id="WP_013385153.1">
    <property type="nucleotide sequence ID" value="NC_017384.1"/>
</dbReference>
<evidence type="ECO:0000313" key="4">
    <source>
        <dbReference type="EMBL" id="AEM41782.1"/>
    </source>
</evidence>
<dbReference type="HOGENOM" id="CLU_063182_0_2_5"/>
<feature type="chain" id="PRO_5003391291" evidence="2">
    <location>
        <begin position="19"/>
        <end position="204"/>
    </location>
</feature>
<evidence type="ECO:0000259" key="3">
    <source>
        <dbReference type="Pfam" id="PF01464"/>
    </source>
</evidence>
<keyword evidence="2" id="KW-0732">Signal</keyword>
<proteinExistence type="inferred from homology"/>
<dbReference type="Pfam" id="PF01464">
    <property type="entry name" value="SLT"/>
    <property type="match status" value="1"/>
</dbReference>
<dbReference type="SUPFAM" id="SSF53955">
    <property type="entry name" value="Lysozyme-like"/>
    <property type="match status" value="1"/>
</dbReference>
<protein>
    <submittedName>
        <fullName evidence="4">Lytic transglycosylase, catalytic</fullName>
    </submittedName>
</protein>
<feature type="signal peptide" evidence="2">
    <location>
        <begin position="1"/>
        <end position="18"/>
    </location>
</feature>
<reference evidence="4 5" key="1">
    <citation type="journal article" date="2011" name="J. Bacteriol.">
        <title>Complete genome sequence of the industrial strain Ketogulonicigenium vulgare WSH-001.</title>
        <authorList>
            <person name="Liu L."/>
            <person name="Li Y."/>
            <person name="Zhang J."/>
            <person name="Zhou Z."/>
            <person name="Liu J."/>
            <person name="Li X."/>
            <person name="Zhou J."/>
            <person name="Du G."/>
            <person name="Wang L."/>
            <person name="Chen J."/>
        </authorList>
    </citation>
    <scope>NUCLEOTIDE SEQUENCE [LARGE SCALE GENOMIC DNA]</scope>
    <source>
        <strain evidence="4 5">WSH-001</strain>
    </source>
</reference>
<evidence type="ECO:0000313" key="5">
    <source>
        <dbReference type="Proteomes" id="UP000000692"/>
    </source>
</evidence>
<dbReference type="EMBL" id="CP002018">
    <property type="protein sequence ID" value="AEM41782.1"/>
    <property type="molecule type" value="Genomic_DNA"/>
</dbReference>